<sequence length="162" mass="18018">MHITGRPAPPTGLRRLLFRAPVHLYRLRLGRLLGGRFLLLHHIGRVSGKLRQVVVEVVEHDRVTGAYIVCSGFGPRADWYRNLLAAPDVTIQVGARVLPVTAHPLGADEGAEFMARYAPRHPRAARRLCRFMGFAVDGSEADYRAVGRELPFVRLTPRGTGH</sequence>
<dbReference type="RefSeq" id="WP_381825605.1">
    <property type="nucleotide sequence ID" value="NZ_JBHTCF010000001.1"/>
</dbReference>
<comment type="caution">
    <text evidence="1">The sequence shown here is derived from an EMBL/GenBank/DDBJ whole genome shotgun (WGS) entry which is preliminary data.</text>
</comment>
<dbReference type="EMBL" id="JBHTCF010000001">
    <property type="protein sequence ID" value="MFC7302933.1"/>
    <property type="molecule type" value="Genomic_DNA"/>
</dbReference>
<evidence type="ECO:0000313" key="2">
    <source>
        <dbReference type="Proteomes" id="UP001596523"/>
    </source>
</evidence>
<name>A0ABW2JBF6_9ACTN</name>
<dbReference type="InterPro" id="IPR004378">
    <property type="entry name" value="F420H2_quin_Rdtase"/>
</dbReference>
<reference evidence="2" key="1">
    <citation type="journal article" date="2019" name="Int. J. Syst. Evol. Microbiol.">
        <title>The Global Catalogue of Microorganisms (GCM) 10K type strain sequencing project: providing services to taxonomists for standard genome sequencing and annotation.</title>
        <authorList>
            <consortium name="The Broad Institute Genomics Platform"/>
            <consortium name="The Broad Institute Genome Sequencing Center for Infectious Disease"/>
            <person name="Wu L."/>
            <person name="Ma J."/>
        </authorList>
    </citation>
    <scope>NUCLEOTIDE SEQUENCE [LARGE SCALE GENOMIC DNA]</scope>
    <source>
        <strain evidence="2">SYNS20</strain>
    </source>
</reference>
<dbReference type="Pfam" id="PF04075">
    <property type="entry name" value="F420H2_quin_red"/>
    <property type="match status" value="1"/>
</dbReference>
<gene>
    <name evidence="1" type="ORF">ACFQVC_01710</name>
</gene>
<dbReference type="InterPro" id="IPR012349">
    <property type="entry name" value="Split_barrel_FMN-bd"/>
</dbReference>
<evidence type="ECO:0000313" key="1">
    <source>
        <dbReference type="EMBL" id="MFC7302933.1"/>
    </source>
</evidence>
<keyword evidence="2" id="KW-1185">Reference proteome</keyword>
<dbReference type="NCBIfam" id="TIGR00026">
    <property type="entry name" value="hi_GC_TIGR00026"/>
    <property type="match status" value="1"/>
</dbReference>
<accession>A0ABW2JBF6</accession>
<dbReference type="Gene3D" id="2.30.110.10">
    <property type="entry name" value="Electron Transport, Fmn-binding Protein, Chain A"/>
    <property type="match status" value="1"/>
</dbReference>
<proteinExistence type="predicted"/>
<organism evidence="1 2">
    <name type="scientific">Streptomyces monticola</name>
    <dbReference type="NCBI Taxonomy" id="2666263"/>
    <lineage>
        <taxon>Bacteria</taxon>
        <taxon>Bacillati</taxon>
        <taxon>Actinomycetota</taxon>
        <taxon>Actinomycetes</taxon>
        <taxon>Kitasatosporales</taxon>
        <taxon>Streptomycetaceae</taxon>
        <taxon>Streptomyces</taxon>
    </lineage>
</organism>
<dbReference type="Proteomes" id="UP001596523">
    <property type="component" value="Unassembled WGS sequence"/>
</dbReference>
<protein>
    <submittedName>
        <fullName evidence="1">Nitroreductase family deazaflavin-dependent oxidoreductase</fullName>
    </submittedName>
</protein>